<proteinExistence type="predicted"/>
<evidence type="ECO:0000313" key="2">
    <source>
        <dbReference type="Proteomes" id="UP001186974"/>
    </source>
</evidence>
<name>A0ACC3DZ98_9PEZI</name>
<dbReference type="EMBL" id="JAWDJW010000008">
    <property type="protein sequence ID" value="KAK3082128.1"/>
    <property type="molecule type" value="Genomic_DNA"/>
</dbReference>
<comment type="caution">
    <text evidence="1">The sequence shown here is derived from an EMBL/GenBank/DDBJ whole genome shotgun (WGS) entry which is preliminary data.</text>
</comment>
<keyword evidence="2" id="KW-1185">Reference proteome</keyword>
<sequence>MRERKESEKKVEQVDAQVEVVRTLVGEEAAAVMVRKGMGEQPEGHLGGPAAGAGGIGGVVGGRGAGGAQTN</sequence>
<organism evidence="1 2">
    <name type="scientific">Coniosporium uncinatum</name>
    <dbReference type="NCBI Taxonomy" id="93489"/>
    <lineage>
        <taxon>Eukaryota</taxon>
        <taxon>Fungi</taxon>
        <taxon>Dikarya</taxon>
        <taxon>Ascomycota</taxon>
        <taxon>Pezizomycotina</taxon>
        <taxon>Dothideomycetes</taxon>
        <taxon>Dothideomycetes incertae sedis</taxon>
        <taxon>Coniosporium</taxon>
    </lineage>
</organism>
<gene>
    <name evidence="1" type="ORF">LTS18_003388</name>
</gene>
<accession>A0ACC3DZ98</accession>
<evidence type="ECO:0000313" key="1">
    <source>
        <dbReference type="EMBL" id="KAK3082128.1"/>
    </source>
</evidence>
<dbReference type="Proteomes" id="UP001186974">
    <property type="component" value="Unassembled WGS sequence"/>
</dbReference>
<protein>
    <submittedName>
        <fullName evidence="1">Uncharacterized protein</fullName>
    </submittedName>
</protein>
<reference evidence="1" key="1">
    <citation type="submission" date="2024-09" db="EMBL/GenBank/DDBJ databases">
        <title>Black Yeasts Isolated from many extreme environments.</title>
        <authorList>
            <person name="Coleine C."/>
            <person name="Stajich J.E."/>
            <person name="Selbmann L."/>
        </authorList>
    </citation>
    <scope>NUCLEOTIDE SEQUENCE</scope>
    <source>
        <strain evidence="1">CCFEE 5737</strain>
    </source>
</reference>